<dbReference type="EMBL" id="FNUT01000008">
    <property type="protein sequence ID" value="SEG48441.1"/>
    <property type="molecule type" value="Genomic_DNA"/>
</dbReference>
<evidence type="ECO:0000313" key="3">
    <source>
        <dbReference type="Proteomes" id="UP000236731"/>
    </source>
</evidence>
<dbReference type="Proteomes" id="UP000236731">
    <property type="component" value="Unassembled WGS sequence"/>
</dbReference>
<gene>
    <name evidence="2" type="ORF">SAMN05421877_108165</name>
</gene>
<keyword evidence="3" id="KW-1185">Reference proteome</keyword>
<proteinExistence type="predicted"/>
<evidence type="ECO:0000313" key="2">
    <source>
        <dbReference type="EMBL" id="SEG48441.1"/>
    </source>
</evidence>
<sequence length="155" mass="17343">MESVFKFIVDGRKAFINLIDELTLDQLNEIPAGFNNNIIWNFGHIVVSTQTLSYTRTGIKEGVDWVKYVAAYAKGTKPSYYVTQEEVDELKAIAIDSIKQIEADYHAGVFQTTTPYETATYGATLNSIADVLVTSIGHDNLHFGYATAQRRIINK</sequence>
<dbReference type="AlphaFoldDB" id="A0A1H6AIV9"/>
<reference evidence="3" key="1">
    <citation type="submission" date="2016-10" db="EMBL/GenBank/DDBJ databases">
        <authorList>
            <person name="Varghese N."/>
            <person name="Submissions S."/>
        </authorList>
    </citation>
    <scope>NUCLEOTIDE SEQUENCE [LARGE SCALE GENOMIC DNA]</scope>
    <source>
        <strain evidence="3">DSM 22361</strain>
    </source>
</reference>
<dbReference type="RefSeq" id="WP_103906849.1">
    <property type="nucleotide sequence ID" value="NZ_CP049246.1"/>
</dbReference>
<dbReference type="InterPro" id="IPR034660">
    <property type="entry name" value="DinB/YfiT-like"/>
</dbReference>
<dbReference type="OrthoDB" id="4295522at2"/>
<dbReference type="Gene3D" id="1.20.120.450">
    <property type="entry name" value="dinb family like domain"/>
    <property type="match status" value="1"/>
</dbReference>
<dbReference type="Pfam" id="PF12867">
    <property type="entry name" value="DinB_2"/>
    <property type="match status" value="1"/>
</dbReference>
<organism evidence="2 3">
    <name type="scientific">Sphingobacterium lactis</name>
    <dbReference type="NCBI Taxonomy" id="797291"/>
    <lineage>
        <taxon>Bacteria</taxon>
        <taxon>Pseudomonadati</taxon>
        <taxon>Bacteroidota</taxon>
        <taxon>Sphingobacteriia</taxon>
        <taxon>Sphingobacteriales</taxon>
        <taxon>Sphingobacteriaceae</taxon>
        <taxon>Sphingobacterium</taxon>
    </lineage>
</organism>
<dbReference type="InterPro" id="IPR024775">
    <property type="entry name" value="DinB-like"/>
</dbReference>
<accession>A0A1H6AIV9</accession>
<name>A0A1H6AIV9_9SPHI</name>
<feature type="domain" description="DinB-like" evidence="1">
    <location>
        <begin position="11"/>
        <end position="145"/>
    </location>
</feature>
<protein>
    <submittedName>
        <fullName evidence="2">DinB superfamily protein</fullName>
    </submittedName>
</protein>
<evidence type="ECO:0000259" key="1">
    <source>
        <dbReference type="Pfam" id="PF12867"/>
    </source>
</evidence>
<dbReference type="SUPFAM" id="SSF109854">
    <property type="entry name" value="DinB/YfiT-like putative metalloenzymes"/>
    <property type="match status" value="1"/>
</dbReference>